<sequence length="931" mass="101972">MAQAQLLTTMALPGIGPSSGLSMEELHEIEECQKLVRLRDQILTGAHPRIKPAHLSSKPRGSEDSRASNALASGVNLPTGSTERSQLAVGNATAKNKAAGNQGSHATYGLPGSGGTVNNGPLADSSLRPFVPSGNAEFNPVLLEKSEDLKKAEMRLQRQRIERSFQDDLDKRRAGNKATLPVSDEVDLTDVLSRAQALVQPTVAQPTDELAANGSASGDDSFDDNTFYSSQHDTPEFLETEASRRDKSPEDVEMLDESEYEPELDNEPASLVTATQTVESNISKRLQANAALQEGPSSGPTSAATGPSSQKQHSSYVSAPFVNSGTLGPAIPPWIPGLQTSLTTQTLEAVSSQDSGAEASNSEEASSLDKGKRVVYDQQRFNEVNHMLSSDRQDLPAVLRGHNLSPIAPQPARVSPLAVVREPPAPQNEHIGRRATPPQVVALRQQASGASSPDSSPQTSRSGEKRKNKRKNKDGSKKAKGKKAAGRVPSPVIKAEPRSPSPMIAPEFTRPAKRQRNGQRPRDGQNREEGPYDHPPGAVHGRFGHYDVEETYTPRQQPPVVIDGSRIQQGSPSYHVRHADDYYEPRRVSAVQFPRPVSPGGGYTVQHVPGKTRSTRAVSHAVVDHPYQEASTSVHYYGGREPLRPAADRARSRSPVAYDRPMSVMPPPRAPVRRIIVDEYGREYIEPPRPIVTYRPSAVPEQTYDESEVIYERPLPARAVSRRPDVYEAEGSLYGQPSPAYVSAPYARRVVTQPELSRPDYRVYREREYSARPPARLVEGAVSSSSRVPVVGQAASDIQREFIPRAPSVRPEAEPYSYQVPEGYERRVIEGYEYVPLPARAGTVRPLEVPPYGGTSRRDEWDSRHQSVHPEHRDVHPMGAAPHSAAQQDYYQPAAPADGYYQRASARADDEVTYMGQTPRQQLYHLSEQGR</sequence>
<feature type="compositionally biased region" description="Polar residues" evidence="1">
    <location>
        <begin position="67"/>
        <end position="85"/>
    </location>
</feature>
<feature type="compositionally biased region" description="Basic and acidic residues" evidence="1">
    <location>
        <begin position="241"/>
        <end position="250"/>
    </location>
</feature>
<feature type="compositionally biased region" description="Low complexity" evidence="1">
    <location>
        <begin position="355"/>
        <end position="365"/>
    </location>
</feature>
<dbReference type="Proteomes" id="UP000275385">
    <property type="component" value="Unassembled WGS sequence"/>
</dbReference>
<organism evidence="2 3">
    <name type="scientific">Coniochaeta pulveracea</name>
    <dbReference type="NCBI Taxonomy" id="177199"/>
    <lineage>
        <taxon>Eukaryota</taxon>
        <taxon>Fungi</taxon>
        <taxon>Dikarya</taxon>
        <taxon>Ascomycota</taxon>
        <taxon>Pezizomycotina</taxon>
        <taxon>Sordariomycetes</taxon>
        <taxon>Sordariomycetidae</taxon>
        <taxon>Coniochaetales</taxon>
        <taxon>Coniochaetaceae</taxon>
        <taxon>Coniochaeta</taxon>
    </lineage>
</organism>
<feature type="region of interest" description="Disordered" evidence="1">
    <location>
        <begin position="47"/>
        <end position="119"/>
    </location>
</feature>
<reference evidence="2 3" key="1">
    <citation type="submission" date="2018-08" db="EMBL/GenBank/DDBJ databases">
        <title>Draft genome of the lignicolous fungus Coniochaeta pulveracea.</title>
        <authorList>
            <person name="Borstlap C.J."/>
            <person name="De Witt R.N."/>
            <person name="Botha A."/>
            <person name="Volschenk H."/>
        </authorList>
    </citation>
    <scope>NUCLEOTIDE SEQUENCE [LARGE SCALE GENOMIC DNA]</scope>
    <source>
        <strain evidence="2 3">CAB683</strain>
    </source>
</reference>
<feature type="compositionally biased region" description="Polar residues" evidence="1">
    <location>
        <begin position="345"/>
        <end position="354"/>
    </location>
</feature>
<dbReference type="STRING" id="177199.A0A420YD22"/>
<evidence type="ECO:0000313" key="3">
    <source>
        <dbReference type="Proteomes" id="UP000275385"/>
    </source>
</evidence>
<dbReference type="EMBL" id="QVQW01000018">
    <property type="protein sequence ID" value="RKU45776.1"/>
    <property type="molecule type" value="Genomic_DNA"/>
</dbReference>
<feature type="region of interest" description="Disordered" evidence="1">
    <location>
        <begin position="345"/>
        <end position="373"/>
    </location>
</feature>
<feature type="compositionally biased region" description="Basic and acidic residues" evidence="1">
    <location>
        <begin position="856"/>
        <end position="876"/>
    </location>
</feature>
<dbReference type="AlphaFoldDB" id="A0A420YD22"/>
<comment type="caution">
    <text evidence="2">The sequence shown here is derived from an EMBL/GenBank/DDBJ whole genome shotgun (WGS) entry which is preliminary data.</text>
</comment>
<feature type="compositionally biased region" description="Basic residues" evidence="1">
    <location>
        <begin position="464"/>
        <end position="485"/>
    </location>
</feature>
<evidence type="ECO:0000313" key="2">
    <source>
        <dbReference type="EMBL" id="RKU45776.1"/>
    </source>
</evidence>
<feature type="region of interest" description="Disordered" evidence="1">
    <location>
        <begin position="203"/>
        <end position="323"/>
    </location>
</feature>
<feature type="compositionally biased region" description="Low complexity" evidence="1">
    <location>
        <begin position="446"/>
        <end position="461"/>
    </location>
</feature>
<feature type="region of interest" description="Disordered" evidence="1">
    <location>
        <begin position="846"/>
        <end position="898"/>
    </location>
</feature>
<feature type="compositionally biased region" description="Polar residues" evidence="1">
    <location>
        <begin position="272"/>
        <end position="286"/>
    </location>
</feature>
<feature type="region of interest" description="Disordered" evidence="1">
    <location>
        <begin position="401"/>
        <end position="574"/>
    </location>
</feature>
<accession>A0A420YD22</accession>
<feature type="compositionally biased region" description="Basic and acidic residues" evidence="1">
    <location>
        <begin position="520"/>
        <end position="532"/>
    </location>
</feature>
<feature type="compositionally biased region" description="Acidic residues" evidence="1">
    <location>
        <begin position="251"/>
        <end position="266"/>
    </location>
</feature>
<feature type="compositionally biased region" description="Low complexity" evidence="1">
    <location>
        <begin position="885"/>
        <end position="898"/>
    </location>
</feature>
<gene>
    <name evidence="2" type="ORF">DL546_001889</name>
</gene>
<protein>
    <submittedName>
        <fullName evidence="2">Uncharacterized protein</fullName>
    </submittedName>
</protein>
<keyword evidence="3" id="KW-1185">Reference proteome</keyword>
<evidence type="ECO:0000256" key="1">
    <source>
        <dbReference type="SAM" id="MobiDB-lite"/>
    </source>
</evidence>
<name>A0A420YD22_9PEZI</name>
<feature type="compositionally biased region" description="Polar residues" evidence="1">
    <location>
        <begin position="295"/>
        <end position="323"/>
    </location>
</feature>
<proteinExistence type="predicted"/>
<feature type="compositionally biased region" description="Polar residues" evidence="1">
    <location>
        <begin position="214"/>
        <end position="232"/>
    </location>
</feature>
<dbReference type="OrthoDB" id="5333304at2759"/>
<feature type="compositionally biased region" description="Low complexity" evidence="1">
    <location>
        <begin position="88"/>
        <end position="103"/>
    </location>
</feature>